<dbReference type="AlphaFoldDB" id="A0A0V1Q0E8"/>
<evidence type="ECO:0000256" key="1">
    <source>
        <dbReference type="SAM" id="Coils"/>
    </source>
</evidence>
<feature type="region of interest" description="Disordered" evidence="2">
    <location>
        <begin position="205"/>
        <end position="230"/>
    </location>
</feature>
<dbReference type="GeneID" id="26839230"/>
<accession>A0A0V1Q0E8</accession>
<gene>
    <name evidence="3" type="ORF">AC631_02221</name>
</gene>
<feature type="region of interest" description="Disordered" evidence="2">
    <location>
        <begin position="640"/>
        <end position="669"/>
    </location>
</feature>
<feature type="compositionally biased region" description="Basic and acidic residues" evidence="2">
    <location>
        <begin position="648"/>
        <end position="669"/>
    </location>
</feature>
<comment type="caution">
    <text evidence="3">The sequence shown here is derived from an EMBL/GenBank/DDBJ whole genome shotgun (WGS) entry which is preliminary data.</text>
</comment>
<evidence type="ECO:0000313" key="4">
    <source>
        <dbReference type="Proteomes" id="UP000054251"/>
    </source>
</evidence>
<dbReference type="RefSeq" id="XP_015468110.1">
    <property type="nucleotide sequence ID" value="XM_015611051.1"/>
</dbReference>
<feature type="compositionally biased region" description="Polar residues" evidence="2">
    <location>
        <begin position="212"/>
        <end position="222"/>
    </location>
</feature>
<feature type="compositionally biased region" description="Polar residues" evidence="2">
    <location>
        <begin position="446"/>
        <end position="461"/>
    </location>
</feature>
<feature type="coiled-coil region" evidence="1">
    <location>
        <begin position="241"/>
        <end position="299"/>
    </location>
</feature>
<feature type="compositionally biased region" description="Polar residues" evidence="2">
    <location>
        <begin position="530"/>
        <end position="553"/>
    </location>
</feature>
<feature type="compositionally biased region" description="Acidic residues" evidence="2">
    <location>
        <begin position="1007"/>
        <end position="1016"/>
    </location>
</feature>
<feature type="region of interest" description="Disordered" evidence="2">
    <location>
        <begin position="300"/>
        <end position="553"/>
    </location>
</feature>
<evidence type="ECO:0000313" key="3">
    <source>
        <dbReference type="EMBL" id="KSA02008.1"/>
    </source>
</evidence>
<dbReference type="PANTHER" id="PTHR12751:SF18">
    <property type="entry name" value="PHOSPHATASE AND ACTIN REGULATOR 1"/>
    <property type="match status" value="1"/>
</dbReference>
<organism evidence="3 4">
    <name type="scientific">Debaryomyces fabryi</name>
    <dbReference type="NCBI Taxonomy" id="58627"/>
    <lineage>
        <taxon>Eukaryota</taxon>
        <taxon>Fungi</taxon>
        <taxon>Dikarya</taxon>
        <taxon>Ascomycota</taxon>
        <taxon>Saccharomycotina</taxon>
        <taxon>Pichiomycetes</taxon>
        <taxon>Debaryomycetaceae</taxon>
        <taxon>Debaryomyces</taxon>
    </lineage>
</organism>
<dbReference type="Proteomes" id="UP000054251">
    <property type="component" value="Unassembled WGS sequence"/>
</dbReference>
<feature type="compositionally biased region" description="Polar residues" evidence="2">
    <location>
        <begin position="381"/>
        <end position="398"/>
    </location>
</feature>
<proteinExistence type="predicted"/>
<sequence>MSGPEISNDNFEDFLLSNQFYVGPSNSRNHIANLRKSVQIPNSISNTSIHAGLTNDQINANQQRTSIMKVSPSMKALESILSEKNNSAPAMTSDKIEEEDEEQAQFPLNSGLSVNYTNEDPNRGSTYSVQTFETAHSDNSFSDTINMNTNESIHKSQKSMSTIDDGYNTNDDTPVLVNPAQFQTFTQVNGSNKNSIHPIRVVHESSVEDLDGQSTDVSNGSLDNRDIEQDDTLVGNEGVLKGQYEQQQQKFKQKQKDLLEELRIQRQLEQKQREIQELKKQREAQEQRKQKELLELEQSKKYQHQQEASNQVSSMLLPETGKTVKKQATRRQETDSSINTTTANPEPLKKSPHTRSNSTFSLSFTKNKEQPPLPGKHKRSSTFSDLSAVSKGTQNPSTAKKFSFKNLFKSKSKATKNQDDDLVSKPRKLSSKSYSSSNIVSHSDDTNTSEGWKKFSTYNKNKGSEKMVSGSYDKQSPLPEPPKQERPPHKPSMSSSTSLLSVFKKDKAFDNSSKLVKSENQEQASKKAKPNQNDAETEVTSTPNLLNKEPSNPIHNANFIREVNDDDYNPNTKYPTPIITESNYDDNKKDYYNDNMVGNSQEFKSTEIDTNNNELLMPEGDALLNNDSLFGSPFKVDYKSSTNTPKLEASHDKLSTLSEEEKPKAKSDVSDQLLGETLFPKSLSAQEVESIVSLERSRSMRSIKSNKRNSFVNYDGSDDNIIQYDGTRASSPNLDTATMSRSNSILKNSNSKRNLNVENMNSINAQMFNDESMDNYDDLIEFTDYIDLDNLDFSISPKEIAEKSPVIMSSSPSLLSDKFDQFQQKNQQQLINENDQNQLNSTSDKEFDTSSIQEIPPPVGYLKSSDAPPIILNTPPPSQDDDPKQQILLSQVEEEQANVPVEKIDSSEPVKGPLTPNLEIISANQIPESPESINDLAESNNFIEKSPILGTAYQNSPIINENGKNVMNNRPISMSFRGLKGPSFGGKLAMHDLRSSDSHQSFNMSFGDDEEDEENEAPTSEVGGGFGSSDEEDNDSLDRIENKENDYRNPVARQQISSKFGQENNFSQLAPPNPLPVFTHNKIPLISSNSSSPKSFSSMFSRKLKKSPPIQNNARAAIIKDGVRFSSRIILYDTYNCDEYDRHPDNATCNQLTPALAQQIKDELNEFKSEMSIHEHSRCHTHFF</sequence>
<feature type="region of interest" description="Disordered" evidence="2">
    <location>
        <begin position="998"/>
        <end position="1036"/>
    </location>
</feature>
<evidence type="ECO:0008006" key="5">
    <source>
        <dbReference type="Google" id="ProtNLM"/>
    </source>
</evidence>
<feature type="compositionally biased region" description="Polar residues" evidence="2">
    <location>
        <begin position="832"/>
        <end position="842"/>
    </location>
</feature>
<reference evidence="3 4" key="1">
    <citation type="submission" date="2015-11" db="EMBL/GenBank/DDBJ databases">
        <title>The genome of Debaryomyces fabryi.</title>
        <authorList>
            <person name="Tafer H."/>
            <person name="Lopandic K."/>
        </authorList>
    </citation>
    <scope>NUCLEOTIDE SEQUENCE [LARGE SCALE GENOMIC DNA]</scope>
    <source>
        <strain evidence="3 4">CBS 789</strain>
    </source>
</reference>
<feature type="compositionally biased region" description="Low complexity" evidence="2">
    <location>
        <begin position="491"/>
        <end position="501"/>
    </location>
</feature>
<dbReference type="OrthoDB" id="5563016at2759"/>
<feature type="compositionally biased region" description="Polar residues" evidence="2">
    <location>
        <begin position="354"/>
        <end position="365"/>
    </location>
</feature>
<feature type="compositionally biased region" description="Low complexity" evidence="2">
    <location>
        <begin position="431"/>
        <end position="441"/>
    </location>
</feature>
<dbReference type="GO" id="GO:0030036">
    <property type="term" value="P:actin cytoskeleton organization"/>
    <property type="evidence" value="ECO:0007669"/>
    <property type="project" value="TreeGrafter"/>
</dbReference>
<feature type="region of interest" description="Disordered" evidence="2">
    <location>
        <begin position="832"/>
        <end position="883"/>
    </location>
</feature>
<evidence type="ECO:0000256" key="2">
    <source>
        <dbReference type="SAM" id="MobiDB-lite"/>
    </source>
</evidence>
<dbReference type="EMBL" id="LMYN01000037">
    <property type="protein sequence ID" value="KSA02008.1"/>
    <property type="molecule type" value="Genomic_DNA"/>
</dbReference>
<protein>
    <recommendedName>
        <fullName evidence="5">Protein BNI4</fullName>
    </recommendedName>
</protein>
<keyword evidence="1" id="KW-0175">Coiled coil</keyword>
<dbReference type="GO" id="GO:0003779">
    <property type="term" value="F:actin binding"/>
    <property type="evidence" value="ECO:0007669"/>
    <property type="project" value="TreeGrafter"/>
</dbReference>
<feature type="compositionally biased region" description="Polar residues" evidence="2">
    <location>
        <begin position="335"/>
        <end position="344"/>
    </location>
</feature>
<name>A0A0V1Q0E8_9ASCO</name>
<keyword evidence="4" id="KW-1185">Reference proteome</keyword>
<dbReference type="PANTHER" id="PTHR12751">
    <property type="entry name" value="PHOSPHATASE AND ACTIN REGULATOR PHACTR"/>
    <property type="match status" value="1"/>
</dbReference>
<feature type="compositionally biased region" description="Polar residues" evidence="2">
    <location>
        <begin position="305"/>
        <end position="314"/>
    </location>
</feature>